<name>D7WAQ0_9CORY</name>
<protein>
    <submittedName>
        <fullName evidence="8">RNA polymerase sigma factor SigD</fullName>
    </submittedName>
</protein>
<dbReference type="Pfam" id="PF08281">
    <property type="entry name" value="Sigma70_r4_2"/>
    <property type="match status" value="1"/>
</dbReference>
<dbReference type="eggNOG" id="COG1595">
    <property type="taxonomic scope" value="Bacteria"/>
</dbReference>
<dbReference type="Pfam" id="PF04542">
    <property type="entry name" value="Sigma70_r2"/>
    <property type="match status" value="1"/>
</dbReference>
<keyword evidence="5" id="KW-0804">Transcription</keyword>
<dbReference type="InterPro" id="IPR036388">
    <property type="entry name" value="WH-like_DNA-bd_sf"/>
</dbReference>
<dbReference type="Gene3D" id="1.10.1740.10">
    <property type="match status" value="1"/>
</dbReference>
<keyword evidence="2" id="KW-0805">Transcription regulation</keyword>
<dbReference type="CDD" id="cd06171">
    <property type="entry name" value="Sigma70_r4"/>
    <property type="match status" value="1"/>
</dbReference>
<keyword evidence="3" id="KW-0731">Sigma factor</keyword>
<dbReference type="InterPro" id="IPR013249">
    <property type="entry name" value="RNA_pol_sigma70_r4_t2"/>
</dbReference>
<reference evidence="8" key="1">
    <citation type="submission" date="2010-06" db="EMBL/GenBank/DDBJ databases">
        <authorList>
            <person name="Muzny D."/>
            <person name="Qin X."/>
            <person name="Buhay C."/>
            <person name="Dugan-Rocha S."/>
            <person name="Ding Y."/>
            <person name="Chen G."/>
            <person name="Hawes A."/>
            <person name="Holder M."/>
            <person name="Jhangiani S."/>
            <person name="Johnson A."/>
            <person name="Khan Z."/>
            <person name="Li Z."/>
            <person name="Liu W."/>
            <person name="Liu X."/>
            <person name="Perez L."/>
            <person name="Shen H."/>
            <person name="Wang Q."/>
            <person name="Watt J."/>
            <person name="Xi L."/>
            <person name="Xin Y."/>
            <person name="Zhou J."/>
            <person name="Deng J."/>
            <person name="Jiang H."/>
            <person name="Liu Y."/>
            <person name="Qu J."/>
            <person name="Song X.-Z."/>
            <person name="Zhang L."/>
            <person name="Villasana D."/>
            <person name="Johnson A."/>
            <person name="Liu J."/>
            <person name="Liyanage D."/>
            <person name="Lorensuhewa L."/>
            <person name="Robinson T."/>
            <person name="Song A."/>
            <person name="Song B.-B."/>
            <person name="Dinh H."/>
            <person name="Thornton R."/>
            <person name="Coyle M."/>
            <person name="Francisco L."/>
            <person name="Jackson L."/>
            <person name="Javaid M."/>
            <person name="Korchina V."/>
            <person name="Kovar C."/>
            <person name="Mata R."/>
            <person name="Mathew T."/>
            <person name="Ngo R."/>
            <person name="Nguyen L."/>
            <person name="Nguyen N."/>
            <person name="Okwuonu G."/>
            <person name="Ongeri F."/>
            <person name="Pham C."/>
            <person name="Simmons D."/>
            <person name="Wilczek-Boney K."/>
            <person name="Hale W."/>
            <person name="Jakkamsetti A."/>
            <person name="Pham P."/>
            <person name="Ruth R."/>
            <person name="San Lucas F."/>
            <person name="Warren J."/>
            <person name="Zhang J."/>
            <person name="Zhao Z."/>
            <person name="Zhou C."/>
            <person name="Zhu D."/>
            <person name="Lee S."/>
            <person name="Bess C."/>
            <person name="Blankenburg K."/>
            <person name="Forbes L."/>
            <person name="Fu Q."/>
            <person name="Gubbala S."/>
            <person name="Hirani K."/>
            <person name="Jayaseelan J.C."/>
            <person name="Lara F."/>
            <person name="Munidasa M."/>
            <person name="Palculict T."/>
            <person name="Patil S."/>
            <person name="Pu L.-L."/>
            <person name="Saada N."/>
            <person name="Tang L."/>
            <person name="Weissenberger G."/>
            <person name="Zhu Y."/>
            <person name="Hemphill L."/>
            <person name="Shang Y."/>
            <person name="Youmans B."/>
            <person name="Ayvaz T."/>
            <person name="Ross M."/>
            <person name="Santibanez J."/>
            <person name="Aqrawi P."/>
            <person name="Gross S."/>
            <person name="Joshi V."/>
            <person name="Fowler G."/>
            <person name="Nazareth L."/>
            <person name="Reid J."/>
            <person name="Worley K."/>
            <person name="Petrosino J."/>
            <person name="Highlander S."/>
            <person name="Gibbs R."/>
        </authorList>
    </citation>
    <scope>NUCLEOTIDE SEQUENCE [LARGE SCALE GENOMIC DNA]</scope>
    <source>
        <strain evidence="8">ATCC 33030</strain>
    </source>
</reference>
<keyword evidence="4" id="KW-0238">DNA-binding</keyword>
<dbReference type="SUPFAM" id="SSF88946">
    <property type="entry name" value="Sigma2 domain of RNA polymerase sigma factors"/>
    <property type="match status" value="1"/>
</dbReference>
<dbReference type="Proteomes" id="UP000004208">
    <property type="component" value="Unassembled WGS sequence"/>
</dbReference>
<dbReference type="SUPFAM" id="SSF88659">
    <property type="entry name" value="Sigma3 and sigma4 domains of RNA polymerase sigma factors"/>
    <property type="match status" value="1"/>
</dbReference>
<comment type="similarity">
    <text evidence="1">Belongs to the sigma-70 factor family. ECF subfamily.</text>
</comment>
<proteinExistence type="inferred from homology"/>
<sequence>MSSENVPRLKLGELFLVFQLGVSGSMRTMDGSLATSEQRRGVSGVDTDSRLAHLVPRAQEGDRRALEDIIRVVHPMVLRYCRARINGGRTPTAEDVAQEVCLAVATSVDKYKDTGKPFMAFVYGIAFNKVTDAHRALSRDKTNPTDEVPDQEFSGLTPEDAAMQMEGSNAARELLDQLSEKAREIIVLRVFVGLSAEETAEITGSTAGAVRVAQHRALATLRKALEKKQGG</sequence>
<feature type="domain" description="RNA polymerase sigma factor 70 region 4 type 2" evidence="7">
    <location>
        <begin position="170"/>
        <end position="221"/>
    </location>
</feature>
<evidence type="ECO:0000259" key="7">
    <source>
        <dbReference type="Pfam" id="PF08281"/>
    </source>
</evidence>
<dbReference type="AlphaFoldDB" id="D7WAQ0"/>
<dbReference type="PANTHER" id="PTHR43133:SF58">
    <property type="entry name" value="ECF RNA POLYMERASE SIGMA FACTOR SIGD"/>
    <property type="match status" value="1"/>
</dbReference>
<dbReference type="InterPro" id="IPR014284">
    <property type="entry name" value="RNA_pol_sigma-70_dom"/>
</dbReference>
<dbReference type="HOGENOM" id="CLU_047691_10_1_11"/>
<dbReference type="InterPro" id="IPR013324">
    <property type="entry name" value="RNA_pol_sigma_r3/r4-like"/>
</dbReference>
<evidence type="ECO:0000256" key="5">
    <source>
        <dbReference type="ARBA" id="ARBA00023163"/>
    </source>
</evidence>
<dbReference type="Gene3D" id="1.10.10.10">
    <property type="entry name" value="Winged helix-like DNA-binding domain superfamily/Winged helix DNA-binding domain"/>
    <property type="match status" value="1"/>
</dbReference>
<dbReference type="GO" id="GO:0006352">
    <property type="term" value="P:DNA-templated transcription initiation"/>
    <property type="evidence" value="ECO:0007669"/>
    <property type="project" value="InterPro"/>
</dbReference>
<evidence type="ECO:0000256" key="1">
    <source>
        <dbReference type="ARBA" id="ARBA00010641"/>
    </source>
</evidence>
<accession>D7WAQ0</accession>
<dbReference type="InterPro" id="IPR039425">
    <property type="entry name" value="RNA_pol_sigma-70-like"/>
</dbReference>
<evidence type="ECO:0000313" key="8">
    <source>
        <dbReference type="EMBL" id="EFK54931.1"/>
    </source>
</evidence>
<evidence type="ECO:0000256" key="4">
    <source>
        <dbReference type="ARBA" id="ARBA00023125"/>
    </source>
</evidence>
<dbReference type="STRING" id="585529.HMPREF0291_10189"/>
<dbReference type="GO" id="GO:0016987">
    <property type="term" value="F:sigma factor activity"/>
    <property type="evidence" value="ECO:0007669"/>
    <property type="project" value="UniProtKB-KW"/>
</dbReference>
<comment type="caution">
    <text evidence="8">The sequence shown here is derived from an EMBL/GenBank/DDBJ whole genome shotgun (WGS) entry which is preliminary data.</text>
</comment>
<evidence type="ECO:0000259" key="6">
    <source>
        <dbReference type="Pfam" id="PF04542"/>
    </source>
</evidence>
<keyword evidence="9" id="KW-1185">Reference proteome</keyword>
<dbReference type="PANTHER" id="PTHR43133">
    <property type="entry name" value="RNA POLYMERASE ECF-TYPE SIGMA FACTO"/>
    <property type="match status" value="1"/>
</dbReference>
<evidence type="ECO:0000313" key="9">
    <source>
        <dbReference type="Proteomes" id="UP000004208"/>
    </source>
</evidence>
<dbReference type="GO" id="GO:0003677">
    <property type="term" value="F:DNA binding"/>
    <property type="evidence" value="ECO:0007669"/>
    <property type="project" value="UniProtKB-KW"/>
</dbReference>
<dbReference type="InterPro" id="IPR007627">
    <property type="entry name" value="RNA_pol_sigma70_r2"/>
</dbReference>
<dbReference type="EMBL" id="ACLJ02000001">
    <property type="protein sequence ID" value="EFK54931.1"/>
    <property type="molecule type" value="Genomic_DNA"/>
</dbReference>
<gene>
    <name evidence="8" type="ORF">HMPREF0291_10189</name>
</gene>
<organism evidence="8 9">
    <name type="scientific">Corynebacterium genitalium ATCC 33030</name>
    <dbReference type="NCBI Taxonomy" id="585529"/>
    <lineage>
        <taxon>Bacteria</taxon>
        <taxon>Bacillati</taxon>
        <taxon>Actinomycetota</taxon>
        <taxon>Actinomycetes</taxon>
        <taxon>Mycobacteriales</taxon>
        <taxon>Corynebacteriaceae</taxon>
        <taxon>Corynebacterium</taxon>
    </lineage>
</organism>
<evidence type="ECO:0000256" key="3">
    <source>
        <dbReference type="ARBA" id="ARBA00023082"/>
    </source>
</evidence>
<dbReference type="InterPro" id="IPR013325">
    <property type="entry name" value="RNA_pol_sigma_r2"/>
</dbReference>
<dbReference type="NCBIfam" id="TIGR02937">
    <property type="entry name" value="sigma70-ECF"/>
    <property type="match status" value="1"/>
</dbReference>
<dbReference type="NCBIfam" id="NF007230">
    <property type="entry name" value="PRK09648.1"/>
    <property type="match status" value="1"/>
</dbReference>
<feature type="domain" description="RNA polymerase sigma-70 region 2" evidence="6">
    <location>
        <begin position="70"/>
        <end position="139"/>
    </location>
</feature>
<evidence type="ECO:0000256" key="2">
    <source>
        <dbReference type="ARBA" id="ARBA00023015"/>
    </source>
</evidence>